<evidence type="ECO:0000313" key="3">
    <source>
        <dbReference type="Proteomes" id="UP000271889"/>
    </source>
</evidence>
<keyword evidence="3" id="KW-1185">Reference proteome</keyword>
<organism evidence="2 3">
    <name type="scientific">Cylicostephanus goldi</name>
    <name type="common">Nematode worm</name>
    <dbReference type="NCBI Taxonomy" id="71465"/>
    <lineage>
        <taxon>Eukaryota</taxon>
        <taxon>Metazoa</taxon>
        <taxon>Ecdysozoa</taxon>
        <taxon>Nematoda</taxon>
        <taxon>Chromadorea</taxon>
        <taxon>Rhabditida</taxon>
        <taxon>Rhabditina</taxon>
        <taxon>Rhabditomorpha</taxon>
        <taxon>Strongyloidea</taxon>
        <taxon>Strongylidae</taxon>
        <taxon>Cylicostephanus</taxon>
    </lineage>
</organism>
<feature type="compositionally biased region" description="Basic and acidic residues" evidence="1">
    <location>
        <begin position="7"/>
        <end position="22"/>
    </location>
</feature>
<dbReference type="Proteomes" id="UP000271889">
    <property type="component" value="Unassembled WGS sequence"/>
</dbReference>
<accession>A0A3P6S4F6</accession>
<feature type="region of interest" description="Disordered" evidence="1">
    <location>
        <begin position="1"/>
        <end position="49"/>
    </location>
</feature>
<dbReference type="EMBL" id="UYRV01004058">
    <property type="protein sequence ID" value="VDK51034.1"/>
    <property type="molecule type" value="Genomic_DNA"/>
</dbReference>
<name>A0A3P6S4F6_CYLGO</name>
<dbReference type="AlphaFoldDB" id="A0A3P6S4F6"/>
<reference evidence="2 3" key="1">
    <citation type="submission" date="2018-11" db="EMBL/GenBank/DDBJ databases">
        <authorList>
            <consortium name="Pathogen Informatics"/>
        </authorList>
    </citation>
    <scope>NUCLEOTIDE SEQUENCE [LARGE SCALE GENOMIC DNA]</scope>
</reference>
<proteinExistence type="predicted"/>
<gene>
    <name evidence="2" type="ORF">CGOC_LOCUS1945</name>
</gene>
<protein>
    <submittedName>
        <fullName evidence="2">Uncharacterized protein</fullName>
    </submittedName>
</protein>
<evidence type="ECO:0000256" key="1">
    <source>
        <dbReference type="SAM" id="MobiDB-lite"/>
    </source>
</evidence>
<sequence length="75" mass="8360">MGMNRASRLDPSEHKASMDQSHHVKNRGWMDIKNGVEPLRSKSSRRTNGQIYCGSNAPAEAVGYDFPTWCNGCGY</sequence>
<evidence type="ECO:0000313" key="2">
    <source>
        <dbReference type="EMBL" id="VDK51034.1"/>
    </source>
</evidence>